<name>A0ABM9GRH1_STRGL</name>
<keyword evidence="3" id="KW-1185">Reference proteome</keyword>
<evidence type="ECO:0000313" key="2">
    <source>
        <dbReference type="EMBL" id="CAH9413730.1"/>
    </source>
</evidence>
<gene>
    <name evidence="2" type="ORF">SGL43_00729</name>
</gene>
<organism evidence="2 3">
    <name type="scientific">Streptomyces globisporus</name>
    <dbReference type="NCBI Taxonomy" id="1908"/>
    <lineage>
        <taxon>Bacteria</taxon>
        <taxon>Bacillati</taxon>
        <taxon>Actinomycetota</taxon>
        <taxon>Actinomycetes</taxon>
        <taxon>Kitasatosporales</taxon>
        <taxon>Streptomycetaceae</taxon>
        <taxon>Streptomyces</taxon>
    </lineage>
</organism>
<accession>A0ABM9GRH1</accession>
<dbReference type="EMBL" id="CAKXYP010000002">
    <property type="protein sequence ID" value="CAH9413730.1"/>
    <property type="molecule type" value="Genomic_DNA"/>
</dbReference>
<dbReference type="Proteomes" id="UP001154015">
    <property type="component" value="Unassembled WGS sequence"/>
</dbReference>
<evidence type="ECO:0000256" key="1">
    <source>
        <dbReference type="SAM" id="MobiDB-lite"/>
    </source>
</evidence>
<proteinExistence type="predicted"/>
<feature type="region of interest" description="Disordered" evidence="1">
    <location>
        <begin position="1"/>
        <end position="26"/>
    </location>
</feature>
<comment type="caution">
    <text evidence="2">The sequence shown here is derived from an EMBL/GenBank/DDBJ whole genome shotgun (WGS) entry which is preliminary data.</text>
</comment>
<evidence type="ECO:0000313" key="3">
    <source>
        <dbReference type="Proteomes" id="UP001154015"/>
    </source>
</evidence>
<sequence>MRCRTEGRVTTSRTAAQDRTRPAATVRRAMSVPNADGICAFLVYVPGSDPSTDHCT</sequence>
<reference evidence="2" key="1">
    <citation type="submission" date="2022-03" db="EMBL/GenBank/DDBJ databases">
        <authorList>
            <person name="Leyn A S."/>
        </authorList>
    </citation>
    <scope>NUCLEOTIDE SEQUENCE</scope>
    <source>
        <strain evidence="2">Streptomyces globisporus 4-3</strain>
    </source>
</reference>
<protein>
    <submittedName>
        <fullName evidence="2">Uncharacterized protein</fullName>
    </submittedName>
</protein>